<reference evidence="1" key="1">
    <citation type="submission" date="2004-06" db="EMBL/GenBank/DDBJ databases">
        <title>Neuropogon and the Phylogeny of Usnea s. lat (Parmeliaceae, lichenized Ascomycetes).</title>
        <authorList>
            <person name="Articus K."/>
        </authorList>
    </citation>
    <scope>NUCLEOTIDE SEQUENCE</scope>
</reference>
<proteinExistence type="predicted"/>
<gene>
    <name evidence="1" type="primary">beta tubulin</name>
</gene>
<evidence type="ECO:0000313" key="1">
    <source>
        <dbReference type="EMBL" id="CAG34277.1"/>
    </source>
</evidence>
<sequence length="68" mass="8303">AFWCVHPRVLLRDIMSILTEIDDPQADNFWRAWTRWRWPVSKSNRRRDFWTPLTILGTMEHPTFSWSA</sequence>
<dbReference type="AlphaFoldDB" id="Q4W377"/>
<organism evidence="1">
    <name type="scientific">Usnea trachycarpa</name>
    <dbReference type="NCBI Taxonomy" id="352875"/>
    <lineage>
        <taxon>Eukaryota</taxon>
        <taxon>Fungi</taxon>
        <taxon>Dikarya</taxon>
        <taxon>Ascomycota</taxon>
        <taxon>Pezizomycotina</taxon>
        <taxon>Lecanoromycetes</taxon>
        <taxon>OSLEUM clade</taxon>
        <taxon>Lecanoromycetidae</taxon>
        <taxon>Lecanorales</taxon>
        <taxon>Lecanorineae</taxon>
        <taxon>Parmeliaceae</taxon>
        <taxon>Usnea</taxon>
    </lineage>
</organism>
<protein>
    <submittedName>
        <fullName evidence="1">Beta tubulin</fullName>
    </submittedName>
</protein>
<dbReference type="EMBL" id="AJ748089">
    <property type="protein sequence ID" value="CAG34277.1"/>
    <property type="molecule type" value="Genomic_DNA"/>
</dbReference>
<feature type="non-terminal residue" evidence="1">
    <location>
        <position position="1"/>
    </location>
</feature>
<name>Q4W377_9LECA</name>
<accession>Q4W377</accession>